<dbReference type="AlphaFoldDB" id="A0A1A8S2W0"/>
<feature type="non-terminal residue" evidence="1">
    <location>
        <position position="1"/>
    </location>
</feature>
<reference evidence="1" key="1">
    <citation type="submission" date="2016-05" db="EMBL/GenBank/DDBJ databases">
        <authorList>
            <person name="Lavstsen T."/>
            <person name="Jespersen J.S."/>
        </authorList>
    </citation>
    <scope>NUCLEOTIDE SEQUENCE</scope>
    <source>
        <tissue evidence="1">Brain</tissue>
    </source>
</reference>
<name>A0A1A8S2W0_9TELE</name>
<accession>A0A1A8S2W0</accession>
<proteinExistence type="predicted"/>
<reference evidence="1" key="2">
    <citation type="submission" date="2016-06" db="EMBL/GenBank/DDBJ databases">
        <title>The genome of a short-lived fish provides insights into sex chromosome evolution and the genetic control of aging.</title>
        <authorList>
            <person name="Reichwald K."/>
            <person name="Felder M."/>
            <person name="Petzold A."/>
            <person name="Koch P."/>
            <person name="Groth M."/>
            <person name="Platzer M."/>
        </authorList>
    </citation>
    <scope>NUCLEOTIDE SEQUENCE</scope>
    <source>
        <tissue evidence="1">Brain</tissue>
    </source>
</reference>
<evidence type="ECO:0000313" key="1">
    <source>
        <dbReference type="EMBL" id="SBS12576.1"/>
    </source>
</evidence>
<feature type="non-terminal residue" evidence="1">
    <location>
        <position position="74"/>
    </location>
</feature>
<organism evidence="1">
    <name type="scientific">Nothobranchius rachovii</name>
    <name type="common">bluefin notho</name>
    <dbReference type="NCBI Taxonomy" id="451742"/>
    <lineage>
        <taxon>Eukaryota</taxon>
        <taxon>Metazoa</taxon>
        <taxon>Chordata</taxon>
        <taxon>Craniata</taxon>
        <taxon>Vertebrata</taxon>
        <taxon>Euteleostomi</taxon>
        <taxon>Actinopterygii</taxon>
        <taxon>Neopterygii</taxon>
        <taxon>Teleostei</taxon>
        <taxon>Neoteleostei</taxon>
        <taxon>Acanthomorphata</taxon>
        <taxon>Ovalentaria</taxon>
        <taxon>Atherinomorphae</taxon>
        <taxon>Cyprinodontiformes</taxon>
        <taxon>Nothobranchiidae</taxon>
        <taxon>Nothobranchius</taxon>
    </lineage>
</organism>
<gene>
    <name evidence="1" type="primary">Nfu_g_1_007048</name>
</gene>
<protein>
    <submittedName>
        <fullName evidence="1">Uncharacterized protein</fullName>
    </submittedName>
</protein>
<dbReference type="EMBL" id="HAEH01021591">
    <property type="protein sequence ID" value="SBS12576.1"/>
    <property type="molecule type" value="Transcribed_RNA"/>
</dbReference>
<sequence length="74" mass="8510">CCSCQICRFLGVFRDTNGSGCHCHVNIWPLWFRNPPVSVNSSSGFSFRNNLLLLKSSDFKFWMMVECMGMFATF</sequence>